<evidence type="ECO:0000313" key="2">
    <source>
        <dbReference type="Proteomes" id="UP001429357"/>
    </source>
</evidence>
<gene>
    <name evidence="1" type="ORF">BAU18_001449</name>
</gene>
<reference evidence="1" key="1">
    <citation type="submission" date="2016-06" db="EMBL/GenBank/DDBJ databases">
        <authorList>
            <person name="Van Tyne D."/>
        </authorList>
    </citation>
    <scope>NUCLEOTIDE SEQUENCE</scope>
    <source>
        <strain evidence="1">JM9A</strain>
    </source>
</reference>
<name>A0ABV0F1C9_9ENTE</name>
<comment type="caution">
    <text evidence="1">The sequence shown here is derived from an EMBL/GenBank/DDBJ whole genome shotgun (WGS) entry which is preliminary data.</text>
</comment>
<accession>A0ABV0F1C9</accession>
<reference evidence="1" key="2">
    <citation type="submission" date="2024-02" db="EMBL/GenBank/DDBJ databases">
        <title>The Genome Sequence of Enterococcus diestrammenae JM9A.</title>
        <authorList>
            <person name="Earl A."/>
            <person name="Manson A."/>
            <person name="Gilmore M."/>
            <person name="Sanders J."/>
            <person name="Shea T."/>
            <person name="Howe W."/>
            <person name="Livny J."/>
            <person name="Cuomo C."/>
            <person name="Neafsey D."/>
            <person name="Birren B."/>
        </authorList>
    </citation>
    <scope>NUCLEOTIDE SEQUENCE</scope>
    <source>
        <strain evidence="1">JM9A</strain>
    </source>
</reference>
<evidence type="ECO:0000313" key="1">
    <source>
        <dbReference type="EMBL" id="MEO1781860.1"/>
    </source>
</evidence>
<dbReference type="RefSeq" id="WP_161868570.1">
    <property type="nucleotide sequence ID" value="NZ_MAEI02000001.1"/>
</dbReference>
<protein>
    <submittedName>
        <fullName evidence="1">Uncharacterized protein</fullName>
    </submittedName>
</protein>
<dbReference type="EMBL" id="MAEI02000001">
    <property type="protein sequence ID" value="MEO1781860.1"/>
    <property type="molecule type" value="Genomic_DNA"/>
</dbReference>
<organism evidence="1 2">
    <name type="scientific">Enterococcus diestrammenae</name>
    <dbReference type="NCBI Taxonomy" id="1155073"/>
    <lineage>
        <taxon>Bacteria</taxon>
        <taxon>Bacillati</taxon>
        <taxon>Bacillota</taxon>
        <taxon>Bacilli</taxon>
        <taxon>Lactobacillales</taxon>
        <taxon>Enterococcaceae</taxon>
        <taxon>Enterococcus</taxon>
    </lineage>
</organism>
<dbReference type="Gene3D" id="3.40.630.190">
    <property type="entry name" value="LCP protein"/>
    <property type="match status" value="1"/>
</dbReference>
<keyword evidence="2" id="KW-1185">Reference proteome</keyword>
<proteinExistence type="predicted"/>
<sequence>METLFIFDDGASSTFFLYDLNDGNNRLIHFAPIIPIKQFTLGQLFVRETPERFMEIVSIAFGRSVSKYLIVTKSEGLAAVREAGLNQSGHFLVENPSAFTAVKNGKHYPAGPLSLNQKEIEAYISWQIDDDGDFGVFTRQEDVIRLLKKKLLKPKLSTITKNIGTVNTHTRTNLGMRDMLKLGSGYLAKGDARVLKTTVPSKGSYQLSGTFPYQLGQIDWEKNEIQLRKELR</sequence>
<dbReference type="Proteomes" id="UP001429357">
    <property type="component" value="Unassembled WGS sequence"/>
</dbReference>